<keyword evidence="3" id="KW-1185">Reference proteome</keyword>
<dbReference type="InterPro" id="IPR011703">
    <property type="entry name" value="ATPase_AAA-3"/>
</dbReference>
<dbReference type="EC" id="3.6.4.12" evidence="2"/>
<proteinExistence type="predicted"/>
<dbReference type="PANTHER" id="PTHR42759:SF5">
    <property type="entry name" value="METHANOL DEHYDROGENASE REGULATOR"/>
    <property type="match status" value="1"/>
</dbReference>
<accession>A0A517SKE4</accession>
<keyword evidence="2" id="KW-0547">Nucleotide-binding</keyword>
<dbReference type="InterPro" id="IPR027417">
    <property type="entry name" value="P-loop_NTPase"/>
</dbReference>
<dbReference type="PANTHER" id="PTHR42759">
    <property type="entry name" value="MOXR FAMILY PROTEIN"/>
    <property type="match status" value="1"/>
</dbReference>
<keyword evidence="2" id="KW-0378">Hydrolase</keyword>
<dbReference type="Gene3D" id="1.10.8.80">
    <property type="entry name" value="Magnesium chelatase subunit I, C-Terminal domain"/>
    <property type="match status" value="1"/>
</dbReference>
<dbReference type="Gene3D" id="3.40.50.300">
    <property type="entry name" value="P-loop containing nucleotide triphosphate hydrolases"/>
    <property type="match status" value="1"/>
</dbReference>
<dbReference type="CDD" id="cd00009">
    <property type="entry name" value="AAA"/>
    <property type="match status" value="1"/>
</dbReference>
<dbReference type="InterPro" id="IPR003593">
    <property type="entry name" value="AAA+_ATPase"/>
</dbReference>
<evidence type="ECO:0000313" key="3">
    <source>
        <dbReference type="Proteomes" id="UP000315700"/>
    </source>
</evidence>
<keyword evidence="2" id="KW-0347">Helicase</keyword>
<dbReference type="InterPro" id="IPR050764">
    <property type="entry name" value="CbbQ/NirQ/NorQ/GpvN"/>
</dbReference>
<reference evidence="2 3" key="1">
    <citation type="submission" date="2019-02" db="EMBL/GenBank/DDBJ databases">
        <title>Deep-cultivation of Planctomycetes and their phenomic and genomic characterization uncovers novel biology.</title>
        <authorList>
            <person name="Wiegand S."/>
            <person name="Jogler M."/>
            <person name="Boedeker C."/>
            <person name="Pinto D."/>
            <person name="Vollmers J."/>
            <person name="Rivas-Marin E."/>
            <person name="Kohn T."/>
            <person name="Peeters S.H."/>
            <person name="Heuer A."/>
            <person name="Rast P."/>
            <person name="Oberbeckmann S."/>
            <person name="Bunk B."/>
            <person name="Jeske O."/>
            <person name="Meyerdierks A."/>
            <person name="Storesund J.E."/>
            <person name="Kallscheuer N."/>
            <person name="Luecker S."/>
            <person name="Lage O.M."/>
            <person name="Pohl T."/>
            <person name="Merkel B.J."/>
            <person name="Hornburger P."/>
            <person name="Mueller R.-W."/>
            <person name="Bruemmer F."/>
            <person name="Labrenz M."/>
            <person name="Spormann A.M."/>
            <person name="Op den Camp H."/>
            <person name="Overmann J."/>
            <person name="Amann R."/>
            <person name="Jetten M.S.M."/>
            <person name="Mascher T."/>
            <person name="Medema M.H."/>
            <person name="Devos D.P."/>
            <person name="Kaster A.-K."/>
            <person name="Ovreas L."/>
            <person name="Rohde M."/>
            <person name="Galperin M.Y."/>
            <person name="Jogler C."/>
        </authorList>
    </citation>
    <scope>NUCLEOTIDE SEQUENCE [LARGE SCALE GENOMIC DNA]</scope>
    <source>
        <strain evidence="2 3">Pan44</strain>
    </source>
</reference>
<dbReference type="GO" id="GO:0005524">
    <property type="term" value="F:ATP binding"/>
    <property type="evidence" value="ECO:0007669"/>
    <property type="project" value="InterPro"/>
</dbReference>
<protein>
    <submittedName>
        <fullName evidence="2">Holliday junction ATP-dependent DNA helicase RuvB</fullName>
        <ecNumber evidence="2">3.6.4.12</ecNumber>
    </submittedName>
</protein>
<dbReference type="EMBL" id="CP036271">
    <property type="protein sequence ID" value="QDT56588.1"/>
    <property type="molecule type" value="Genomic_DNA"/>
</dbReference>
<sequence>MRNPFPYHPSEKQLWKCSSVAMVQELPNTLAARDQSLAESHAAIARLSDRLNRVLKGKPGVVESVIICLLARGHLLLEDRPGLGKTTLAKGLAAGVGGRYARIQCTPDLLPGDITGFSLFNQQEQQFEFRPGPVFSDVLLADEINRATPRTQSVLLEAMAERQVTVDAICHELSATFFVIATQNPFDQHGTYPLPEAQLDRFAMKLSVGYPDRLDEMQMLTDAIGASLTSEANSLACFARGQLQRIQQLVADVFVDARIQHYLLDLIQATRSHSGVVLGASPRAALTWQRVAQARAFFHGREYVVPDDVQETAQPVLSVRLGVVHENTEQVIQELVGRTPLPAYSAKRQP</sequence>
<dbReference type="PIRSF" id="PIRSF002849">
    <property type="entry name" value="AAA_ATPase_chaperone_MoxR_prd"/>
    <property type="match status" value="1"/>
</dbReference>
<dbReference type="SMART" id="SM00382">
    <property type="entry name" value="AAA"/>
    <property type="match status" value="1"/>
</dbReference>
<dbReference type="InterPro" id="IPR041628">
    <property type="entry name" value="ChlI/MoxR_AAA_lid"/>
</dbReference>
<dbReference type="Pfam" id="PF17863">
    <property type="entry name" value="AAA_lid_2"/>
    <property type="match status" value="1"/>
</dbReference>
<dbReference type="KEGG" id="ccos:Pan44_46440"/>
<gene>
    <name evidence="2" type="primary">ruvB_2</name>
    <name evidence="2" type="ORF">Pan44_46440</name>
</gene>
<keyword evidence="2" id="KW-0067">ATP-binding</keyword>
<dbReference type="InParanoid" id="A0A517SKE4"/>
<organism evidence="2 3">
    <name type="scientific">Caulifigura coniformis</name>
    <dbReference type="NCBI Taxonomy" id="2527983"/>
    <lineage>
        <taxon>Bacteria</taxon>
        <taxon>Pseudomonadati</taxon>
        <taxon>Planctomycetota</taxon>
        <taxon>Planctomycetia</taxon>
        <taxon>Planctomycetales</taxon>
        <taxon>Planctomycetaceae</taxon>
        <taxon>Caulifigura</taxon>
    </lineage>
</organism>
<feature type="domain" description="AAA+ ATPase" evidence="1">
    <location>
        <begin position="71"/>
        <end position="212"/>
    </location>
</feature>
<dbReference type="Pfam" id="PF07726">
    <property type="entry name" value="AAA_3"/>
    <property type="match status" value="1"/>
</dbReference>
<evidence type="ECO:0000313" key="2">
    <source>
        <dbReference type="EMBL" id="QDT56588.1"/>
    </source>
</evidence>
<dbReference type="Proteomes" id="UP000315700">
    <property type="component" value="Chromosome"/>
</dbReference>
<evidence type="ECO:0000259" key="1">
    <source>
        <dbReference type="SMART" id="SM00382"/>
    </source>
</evidence>
<dbReference type="AlphaFoldDB" id="A0A517SKE4"/>
<dbReference type="SUPFAM" id="SSF52540">
    <property type="entry name" value="P-loop containing nucleoside triphosphate hydrolases"/>
    <property type="match status" value="1"/>
</dbReference>
<dbReference type="GO" id="GO:0016887">
    <property type="term" value="F:ATP hydrolysis activity"/>
    <property type="evidence" value="ECO:0007669"/>
    <property type="project" value="InterPro"/>
</dbReference>
<dbReference type="FunCoup" id="A0A517SKE4">
    <property type="interactions" value="221"/>
</dbReference>
<name>A0A517SKE4_9PLAN</name>
<dbReference type="GO" id="GO:0003678">
    <property type="term" value="F:DNA helicase activity"/>
    <property type="evidence" value="ECO:0007669"/>
    <property type="project" value="UniProtKB-EC"/>
</dbReference>